<gene>
    <name evidence="2" type="ORF">Acr_07g0004400</name>
</gene>
<dbReference type="EMBL" id="BJWL01000007">
    <property type="protein sequence ID" value="GFY90243.1"/>
    <property type="molecule type" value="Genomic_DNA"/>
</dbReference>
<reference evidence="2 3" key="1">
    <citation type="submission" date="2019-07" db="EMBL/GenBank/DDBJ databases">
        <title>De Novo Assembly of kiwifruit Actinidia rufa.</title>
        <authorList>
            <person name="Sugita-Konishi S."/>
            <person name="Sato K."/>
            <person name="Mori E."/>
            <person name="Abe Y."/>
            <person name="Kisaki G."/>
            <person name="Hamano K."/>
            <person name="Suezawa K."/>
            <person name="Otani M."/>
            <person name="Fukuda T."/>
            <person name="Manabe T."/>
            <person name="Gomi K."/>
            <person name="Tabuchi M."/>
            <person name="Akimitsu K."/>
            <person name="Kataoka I."/>
        </authorList>
    </citation>
    <scope>NUCLEOTIDE SEQUENCE [LARGE SCALE GENOMIC DNA]</scope>
    <source>
        <strain evidence="3">cv. Fuchu</strain>
    </source>
</reference>
<keyword evidence="3" id="KW-1185">Reference proteome</keyword>
<evidence type="ECO:0000256" key="1">
    <source>
        <dbReference type="SAM" id="Phobius"/>
    </source>
</evidence>
<feature type="transmembrane region" description="Helical" evidence="1">
    <location>
        <begin position="20"/>
        <end position="39"/>
    </location>
</feature>
<sequence length="163" mass="17694">MLTLTKRVSGPGFTSPSSLFFRVLANVFILEGGVLLLLLEALISAWFVPLYPAHGDCGLSTEIVVQKESAAEAVVVECYFAAVAAAATTTAFRNSKGPGFLYSFHYTVMPGRRKKRTSSEAASSIAESSSTKEKTTLTYLDLHGATGQLTCRQHLEEYHQQNL</sequence>
<comment type="caution">
    <text evidence="2">The sequence shown here is derived from an EMBL/GenBank/DDBJ whole genome shotgun (WGS) entry which is preliminary data.</text>
</comment>
<protein>
    <submittedName>
        <fullName evidence="2">Indole-3-acetic acid inducible 9</fullName>
    </submittedName>
</protein>
<keyword evidence="1" id="KW-0812">Transmembrane</keyword>
<organism evidence="2 3">
    <name type="scientific">Actinidia rufa</name>
    <dbReference type="NCBI Taxonomy" id="165716"/>
    <lineage>
        <taxon>Eukaryota</taxon>
        <taxon>Viridiplantae</taxon>
        <taxon>Streptophyta</taxon>
        <taxon>Embryophyta</taxon>
        <taxon>Tracheophyta</taxon>
        <taxon>Spermatophyta</taxon>
        <taxon>Magnoliopsida</taxon>
        <taxon>eudicotyledons</taxon>
        <taxon>Gunneridae</taxon>
        <taxon>Pentapetalae</taxon>
        <taxon>asterids</taxon>
        <taxon>Ericales</taxon>
        <taxon>Actinidiaceae</taxon>
        <taxon>Actinidia</taxon>
    </lineage>
</organism>
<dbReference type="AlphaFoldDB" id="A0A7J0EV08"/>
<keyword evidence="1" id="KW-0472">Membrane</keyword>
<evidence type="ECO:0000313" key="2">
    <source>
        <dbReference type="EMBL" id="GFY90243.1"/>
    </source>
</evidence>
<keyword evidence="1" id="KW-1133">Transmembrane helix</keyword>
<dbReference type="Proteomes" id="UP000585474">
    <property type="component" value="Unassembled WGS sequence"/>
</dbReference>
<proteinExistence type="predicted"/>
<name>A0A7J0EV08_9ERIC</name>
<evidence type="ECO:0000313" key="3">
    <source>
        <dbReference type="Proteomes" id="UP000585474"/>
    </source>
</evidence>
<accession>A0A7J0EV08</accession>